<feature type="signal peptide" evidence="1">
    <location>
        <begin position="1"/>
        <end position="19"/>
    </location>
</feature>
<organism evidence="2 3">
    <name type="scientific">Tahibacter harae</name>
    <dbReference type="NCBI Taxonomy" id="2963937"/>
    <lineage>
        <taxon>Bacteria</taxon>
        <taxon>Pseudomonadati</taxon>
        <taxon>Pseudomonadota</taxon>
        <taxon>Gammaproteobacteria</taxon>
        <taxon>Lysobacterales</taxon>
        <taxon>Rhodanobacteraceae</taxon>
        <taxon>Tahibacter</taxon>
    </lineage>
</organism>
<feature type="chain" id="PRO_5045720579" description="Carboxypeptidase regulatory-like domain-containing protein" evidence="1">
    <location>
        <begin position="20"/>
        <end position="620"/>
    </location>
</feature>
<evidence type="ECO:0008006" key="4">
    <source>
        <dbReference type="Google" id="ProtNLM"/>
    </source>
</evidence>
<proteinExistence type="predicted"/>
<sequence>MKRAIAPLLLSWLASTAAAQTPADRIYQSGFEAAFTIAGHIGYPTPLAGATVEAHAGNQVAATLSAADGTYRLAIEYRHLTPDTLIDLVGFGRGARSSEVWAGALGPYSRLQVLAGGNTLSDSQEAFARLGPYSTAVSAALRGFNGFQRITDPLLFERAARASAPDRYLVYGLALIANGTITLPAGAANTFAAVLSPAPARAMYTDVAGQDTAPCTQASDSPVCALRATLALDAAVMPTAALTPGVSYMPFLPYGGSLNTTAEAAVAYRISNGSSGLIFYKSAQGLAANVSSDAQGRLTLARSDGLPLDSTTSTVLIGNVQVQQTREVLSLVVRPSPGPGGVMRHAYAFNVRLLYPNNPEIPTQQQPAMMNPPLEVAADDLVLPPLLQASAPNLVNGDYLLPLAIDLGVPADPFGTRFGYDRHQFTGSNGAALRRGQSFTWNSPGAGRFSLLYGNTQASLRLLNEEEPGVWRVLLRSQNAGQEIWLTGVLMAHDGAGWSAGSPPASYLADINGQVCSTPYGALNGDVSFGVCEPLFGWVFNPNNTLDRLDTPGWGNWAYATGADTGRLLMNRGNGTQRRGWEQVRLASGRGFVLENVTNGNPAPAISFAPTGRLVRITVN</sequence>
<evidence type="ECO:0000256" key="1">
    <source>
        <dbReference type="SAM" id="SignalP"/>
    </source>
</evidence>
<protein>
    <recommendedName>
        <fullName evidence="4">Carboxypeptidase regulatory-like domain-containing protein</fullName>
    </recommendedName>
</protein>
<dbReference type="EMBL" id="JANFQO010000005">
    <property type="protein sequence ID" value="MCQ4164593.1"/>
    <property type="molecule type" value="Genomic_DNA"/>
</dbReference>
<reference evidence="2" key="1">
    <citation type="submission" date="2022-07" db="EMBL/GenBank/DDBJ databases">
        <title>Tahibacter sp., a new gammaproteobacterium isolated from the silt sample collected at pig farm.</title>
        <authorList>
            <person name="Chen H."/>
        </authorList>
    </citation>
    <scope>NUCLEOTIDE SEQUENCE</scope>
    <source>
        <strain evidence="2">P2K</strain>
    </source>
</reference>
<accession>A0ABT1QQL5</accession>
<comment type="caution">
    <text evidence="2">The sequence shown here is derived from an EMBL/GenBank/DDBJ whole genome shotgun (WGS) entry which is preliminary data.</text>
</comment>
<name>A0ABT1QQL5_9GAMM</name>
<keyword evidence="3" id="KW-1185">Reference proteome</keyword>
<dbReference type="Proteomes" id="UP001165498">
    <property type="component" value="Unassembled WGS sequence"/>
</dbReference>
<evidence type="ECO:0000313" key="2">
    <source>
        <dbReference type="EMBL" id="MCQ4164593.1"/>
    </source>
</evidence>
<keyword evidence="1" id="KW-0732">Signal</keyword>
<gene>
    <name evidence="2" type="ORF">NM961_07705</name>
</gene>
<evidence type="ECO:0000313" key="3">
    <source>
        <dbReference type="Proteomes" id="UP001165498"/>
    </source>
</evidence>
<dbReference type="RefSeq" id="WP_255913432.1">
    <property type="nucleotide sequence ID" value="NZ_JANFQO010000005.1"/>
</dbReference>